<organism evidence="1 2">
    <name type="scientific">Caerostris extrusa</name>
    <name type="common">Bark spider</name>
    <name type="synonym">Caerostris bankana</name>
    <dbReference type="NCBI Taxonomy" id="172846"/>
    <lineage>
        <taxon>Eukaryota</taxon>
        <taxon>Metazoa</taxon>
        <taxon>Ecdysozoa</taxon>
        <taxon>Arthropoda</taxon>
        <taxon>Chelicerata</taxon>
        <taxon>Arachnida</taxon>
        <taxon>Araneae</taxon>
        <taxon>Araneomorphae</taxon>
        <taxon>Entelegynae</taxon>
        <taxon>Araneoidea</taxon>
        <taxon>Araneidae</taxon>
        <taxon>Caerostris</taxon>
    </lineage>
</organism>
<dbReference type="EMBL" id="BPLR01011370">
    <property type="protein sequence ID" value="GIY46131.1"/>
    <property type="molecule type" value="Genomic_DNA"/>
</dbReference>
<keyword evidence="2" id="KW-1185">Reference proteome</keyword>
<gene>
    <name evidence="1" type="ORF">CEXT_771431</name>
</gene>
<dbReference type="Proteomes" id="UP001054945">
    <property type="component" value="Unassembled WGS sequence"/>
</dbReference>
<protein>
    <submittedName>
        <fullName evidence="1">Uncharacterized protein</fullName>
    </submittedName>
</protein>
<sequence length="99" mass="10930">MPISESVKPLMNYLASSQFLNHSGKRRGRTATLLSTSFRIAFHCAANKSSFRIWYADQLKGKASGFEIDGLAGVGVGYLVEDKGWDSVLSECRFCFAET</sequence>
<dbReference type="AlphaFoldDB" id="A0AAV4TKX2"/>
<comment type="caution">
    <text evidence="1">The sequence shown here is derived from an EMBL/GenBank/DDBJ whole genome shotgun (WGS) entry which is preliminary data.</text>
</comment>
<reference evidence="1 2" key="1">
    <citation type="submission" date="2021-06" db="EMBL/GenBank/DDBJ databases">
        <title>Caerostris extrusa draft genome.</title>
        <authorList>
            <person name="Kono N."/>
            <person name="Arakawa K."/>
        </authorList>
    </citation>
    <scope>NUCLEOTIDE SEQUENCE [LARGE SCALE GENOMIC DNA]</scope>
</reference>
<evidence type="ECO:0000313" key="1">
    <source>
        <dbReference type="EMBL" id="GIY46131.1"/>
    </source>
</evidence>
<name>A0AAV4TKX2_CAEEX</name>
<accession>A0AAV4TKX2</accession>
<proteinExistence type="predicted"/>
<evidence type="ECO:0000313" key="2">
    <source>
        <dbReference type="Proteomes" id="UP001054945"/>
    </source>
</evidence>